<feature type="transmembrane region" description="Helical" evidence="6">
    <location>
        <begin position="235"/>
        <end position="257"/>
    </location>
</feature>
<dbReference type="InterPro" id="IPR036259">
    <property type="entry name" value="MFS_trans_sf"/>
</dbReference>
<dbReference type="PRINTS" id="PR01036">
    <property type="entry name" value="TCRTETB"/>
</dbReference>
<evidence type="ECO:0000313" key="8">
    <source>
        <dbReference type="EMBL" id="NGO09491.1"/>
    </source>
</evidence>
<dbReference type="PANTHER" id="PTHR42718:SF42">
    <property type="entry name" value="EXPORT PROTEIN"/>
    <property type="match status" value="1"/>
</dbReference>
<dbReference type="GO" id="GO:0046677">
    <property type="term" value="P:response to antibiotic"/>
    <property type="evidence" value="ECO:0007669"/>
    <property type="project" value="UniProtKB-KW"/>
</dbReference>
<dbReference type="EMBL" id="JAAKZY010000052">
    <property type="protein sequence ID" value="NGO09491.1"/>
    <property type="molecule type" value="Genomic_DNA"/>
</dbReference>
<dbReference type="InterPro" id="IPR005829">
    <property type="entry name" value="Sugar_transporter_CS"/>
</dbReference>
<organism evidence="8 9">
    <name type="scientific">Streptomyces scabichelini</name>
    <dbReference type="NCBI Taxonomy" id="2711217"/>
    <lineage>
        <taxon>Bacteria</taxon>
        <taxon>Bacillati</taxon>
        <taxon>Actinomycetota</taxon>
        <taxon>Actinomycetes</taxon>
        <taxon>Kitasatosporales</taxon>
        <taxon>Streptomycetaceae</taxon>
        <taxon>Streptomyces</taxon>
    </lineage>
</organism>
<keyword evidence="2 6" id="KW-0812">Transmembrane</keyword>
<feature type="transmembrane region" description="Helical" evidence="6">
    <location>
        <begin position="175"/>
        <end position="199"/>
    </location>
</feature>
<keyword evidence="3 6" id="KW-1133">Transmembrane helix</keyword>
<feature type="domain" description="Major facilitator superfamily (MFS) profile" evidence="7">
    <location>
        <begin position="24"/>
        <end position="494"/>
    </location>
</feature>
<feature type="transmembrane region" description="Helical" evidence="6">
    <location>
        <begin position="318"/>
        <end position="338"/>
    </location>
</feature>
<dbReference type="PROSITE" id="PS00216">
    <property type="entry name" value="SUGAR_TRANSPORT_1"/>
    <property type="match status" value="1"/>
</dbReference>
<name>A0A6G4V677_9ACTN</name>
<reference evidence="8 9" key="1">
    <citation type="submission" date="2020-02" db="EMBL/GenBank/DDBJ databases">
        <title>Whole-genome analyses of novel actinobacteria.</title>
        <authorList>
            <person name="Sahin N."/>
            <person name="Gencbay T."/>
        </authorList>
    </citation>
    <scope>NUCLEOTIDE SEQUENCE [LARGE SCALE GENOMIC DNA]</scope>
    <source>
        <strain evidence="8 9">HC44</strain>
    </source>
</reference>
<dbReference type="PANTHER" id="PTHR42718">
    <property type="entry name" value="MAJOR FACILITATOR SUPERFAMILY MULTIDRUG TRANSPORTER MFSC"/>
    <property type="match status" value="1"/>
</dbReference>
<evidence type="ECO:0000256" key="1">
    <source>
        <dbReference type="ARBA" id="ARBA00004651"/>
    </source>
</evidence>
<feature type="transmembrane region" description="Helical" evidence="6">
    <location>
        <begin position="115"/>
        <end position="137"/>
    </location>
</feature>
<evidence type="ECO:0000256" key="4">
    <source>
        <dbReference type="ARBA" id="ARBA00023136"/>
    </source>
</evidence>
<sequence length="501" mass="50871">MTAATTAETAPQSPPQGHPQRWLILGVICLAQLTVVLDNTVLSVAIPSLTTELDASTADIQWMINAYSLVQSGLLLTAGNAADRYGRKLMLISGLAVFGLGSLAAGLAQSSAQLIAARAGMGIGGALLMTTTLAVVVQIFDDSERVKAIALWSTIGSLGFAAGPLIGGVMLDHFWWGAIFLVNIPVAVIGLVAVGALVPESRHKAGDRPDLVGALLSTIGMTAVVYAIITGPEHGWTSAHVVVSALIGVVVLGLFALWELRIEYPMLDLHFFRNERFVGAVAGVILVAFGMTGSLFLLTQHLQFVLGYGPLDAGLRTAPLALTVVVLNVTGVGTRLTVRLGTPGAIALGMALVSGGLAAIAVLGGRHGYGGMLLGLVVMGVGVALSMPAMTNAIMSAIPPERAGVGAAINGTLAEFGNGLGVAVLGAVLNSRFASLVAVSAASLPAAIAAAKGPEEKAQIADAFASSLETSQLVGAAAVLLGGLLAAVLLRRAERADSAPL</sequence>
<feature type="transmembrane region" description="Helical" evidence="6">
    <location>
        <begin position="149"/>
        <end position="169"/>
    </location>
</feature>
<gene>
    <name evidence="8" type="ORF">G5C60_18265</name>
</gene>
<keyword evidence="9" id="KW-1185">Reference proteome</keyword>
<dbReference type="Gene3D" id="1.20.1250.20">
    <property type="entry name" value="MFS general substrate transporter like domains"/>
    <property type="match status" value="1"/>
</dbReference>
<feature type="transmembrane region" description="Helical" evidence="6">
    <location>
        <begin position="345"/>
        <end position="363"/>
    </location>
</feature>
<feature type="transmembrane region" description="Helical" evidence="6">
    <location>
        <begin position="211"/>
        <end position="229"/>
    </location>
</feature>
<keyword evidence="5" id="KW-0046">Antibiotic resistance</keyword>
<dbReference type="GO" id="GO:0005886">
    <property type="term" value="C:plasma membrane"/>
    <property type="evidence" value="ECO:0007669"/>
    <property type="project" value="UniProtKB-SubCell"/>
</dbReference>
<dbReference type="InterPro" id="IPR020846">
    <property type="entry name" value="MFS_dom"/>
</dbReference>
<comment type="subcellular location">
    <subcellularLocation>
        <location evidence="1">Cell membrane</location>
        <topology evidence="1">Multi-pass membrane protein</topology>
    </subcellularLocation>
</comment>
<evidence type="ECO:0000259" key="7">
    <source>
        <dbReference type="PROSITE" id="PS50850"/>
    </source>
</evidence>
<feature type="transmembrane region" description="Helical" evidence="6">
    <location>
        <begin position="471"/>
        <end position="490"/>
    </location>
</feature>
<dbReference type="Pfam" id="PF07690">
    <property type="entry name" value="MFS_1"/>
    <property type="match status" value="1"/>
</dbReference>
<feature type="transmembrane region" description="Helical" evidence="6">
    <location>
        <begin position="369"/>
        <end position="387"/>
    </location>
</feature>
<evidence type="ECO:0000256" key="5">
    <source>
        <dbReference type="ARBA" id="ARBA00023251"/>
    </source>
</evidence>
<feature type="transmembrane region" description="Helical" evidence="6">
    <location>
        <begin position="62"/>
        <end position="82"/>
    </location>
</feature>
<dbReference type="CDD" id="cd17321">
    <property type="entry name" value="MFS_MMR_MDR_like"/>
    <property type="match status" value="1"/>
</dbReference>
<feature type="transmembrane region" description="Helical" evidence="6">
    <location>
        <begin position="277"/>
        <end position="298"/>
    </location>
</feature>
<dbReference type="InterPro" id="IPR011701">
    <property type="entry name" value="MFS"/>
</dbReference>
<protein>
    <submittedName>
        <fullName evidence="8">MFS transporter</fullName>
    </submittedName>
</protein>
<dbReference type="RefSeq" id="WP_165260520.1">
    <property type="nucleotide sequence ID" value="NZ_JAAKZY010000052.1"/>
</dbReference>
<dbReference type="GO" id="GO:0022857">
    <property type="term" value="F:transmembrane transporter activity"/>
    <property type="evidence" value="ECO:0007669"/>
    <property type="project" value="InterPro"/>
</dbReference>
<evidence type="ECO:0000256" key="2">
    <source>
        <dbReference type="ARBA" id="ARBA00022692"/>
    </source>
</evidence>
<evidence type="ECO:0000313" key="9">
    <source>
        <dbReference type="Proteomes" id="UP000472335"/>
    </source>
</evidence>
<dbReference type="Proteomes" id="UP000472335">
    <property type="component" value="Unassembled WGS sequence"/>
</dbReference>
<dbReference type="SUPFAM" id="SSF103473">
    <property type="entry name" value="MFS general substrate transporter"/>
    <property type="match status" value="1"/>
</dbReference>
<dbReference type="AlphaFoldDB" id="A0A6G4V677"/>
<feature type="transmembrane region" description="Helical" evidence="6">
    <location>
        <begin position="89"/>
        <end position="109"/>
    </location>
</feature>
<proteinExistence type="predicted"/>
<accession>A0A6G4V677</accession>
<dbReference type="PROSITE" id="PS50850">
    <property type="entry name" value="MFS"/>
    <property type="match status" value="1"/>
</dbReference>
<dbReference type="Gene3D" id="1.20.1720.10">
    <property type="entry name" value="Multidrug resistance protein D"/>
    <property type="match status" value="1"/>
</dbReference>
<comment type="caution">
    <text evidence="8">The sequence shown here is derived from an EMBL/GenBank/DDBJ whole genome shotgun (WGS) entry which is preliminary data.</text>
</comment>
<evidence type="ECO:0000256" key="6">
    <source>
        <dbReference type="SAM" id="Phobius"/>
    </source>
</evidence>
<feature type="transmembrane region" description="Helical" evidence="6">
    <location>
        <begin position="22"/>
        <end position="42"/>
    </location>
</feature>
<evidence type="ECO:0000256" key="3">
    <source>
        <dbReference type="ARBA" id="ARBA00022989"/>
    </source>
</evidence>
<keyword evidence="4 6" id="KW-0472">Membrane</keyword>